<dbReference type="Proteomes" id="UP000887565">
    <property type="component" value="Unplaced"/>
</dbReference>
<dbReference type="GO" id="GO:0004662">
    <property type="term" value="F:CAAX-protein geranylgeranyltransferase activity"/>
    <property type="evidence" value="ECO:0007669"/>
    <property type="project" value="TreeGrafter"/>
</dbReference>
<sequence length="130" mass="14707">MKFHNSAIVADFRRLNPSNRRQSAILPIADIRALLLDGGATDCYIIQDDSMKVRLSTGIYTETFSGGSTYCAVAALYMLNQLIPPNTFFSQQDLEKLKKWCLLRQNEGFFGRPNKPDDSCYTFWIGATLK</sequence>
<keyword evidence="3" id="KW-0637">Prenyltransferase</keyword>
<comment type="similarity">
    <text evidence="2">Belongs to the protein prenyltransferase subunit beta family.</text>
</comment>
<dbReference type="WBParaSite" id="nRc.2.0.1.t36881-RA">
    <property type="protein sequence ID" value="nRc.2.0.1.t36881-RA"/>
    <property type="gene ID" value="nRc.2.0.1.g36881"/>
</dbReference>
<protein>
    <recommendedName>
        <fullName evidence="8">Prenyltransferase alpha-alpha toroid domain-containing protein</fullName>
    </recommendedName>
</protein>
<keyword evidence="7" id="KW-0862">Zinc</keyword>
<feature type="domain" description="Prenyltransferase alpha-alpha toroid" evidence="8">
    <location>
        <begin position="55"/>
        <end position="130"/>
    </location>
</feature>
<keyword evidence="5" id="KW-0479">Metal-binding</keyword>
<dbReference type="GO" id="GO:0005953">
    <property type="term" value="C:CAAX-protein geranylgeranyltransferase complex"/>
    <property type="evidence" value="ECO:0007669"/>
    <property type="project" value="TreeGrafter"/>
</dbReference>
<evidence type="ECO:0000256" key="5">
    <source>
        <dbReference type="ARBA" id="ARBA00022723"/>
    </source>
</evidence>
<keyword evidence="9" id="KW-1185">Reference proteome</keyword>
<dbReference type="GO" id="GO:0046872">
    <property type="term" value="F:metal ion binding"/>
    <property type="evidence" value="ECO:0007669"/>
    <property type="project" value="UniProtKB-KW"/>
</dbReference>
<dbReference type="SUPFAM" id="SSF48239">
    <property type="entry name" value="Terpenoid cyclases/Protein prenyltransferases"/>
    <property type="match status" value="1"/>
</dbReference>
<evidence type="ECO:0000256" key="6">
    <source>
        <dbReference type="ARBA" id="ARBA00022737"/>
    </source>
</evidence>
<keyword evidence="6" id="KW-0677">Repeat</keyword>
<accession>A0A915KFX8</accession>
<evidence type="ECO:0000259" key="8">
    <source>
        <dbReference type="Pfam" id="PF00432"/>
    </source>
</evidence>
<dbReference type="InterPro" id="IPR001330">
    <property type="entry name" value="Prenyltrans"/>
</dbReference>
<dbReference type="InterPro" id="IPR008930">
    <property type="entry name" value="Terpenoid_cyclase/PrenylTrfase"/>
</dbReference>
<evidence type="ECO:0000313" key="9">
    <source>
        <dbReference type="Proteomes" id="UP000887565"/>
    </source>
</evidence>
<keyword evidence="4" id="KW-0808">Transferase</keyword>
<evidence type="ECO:0000256" key="3">
    <source>
        <dbReference type="ARBA" id="ARBA00022602"/>
    </source>
</evidence>
<reference evidence="10" key="1">
    <citation type="submission" date="2022-11" db="UniProtKB">
        <authorList>
            <consortium name="WormBaseParasite"/>
        </authorList>
    </citation>
    <scope>IDENTIFICATION</scope>
</reference>
<dbReference type="PANTHER" id="PTHR11774">
    <property type="entry name" value="GERANYLGERANYL TRANSFERASE TYPE BETA SUBUNIT"/>
    <property type="match status" value="1"/>
</dbReference>
<evidence type="ECO:0000256" key="7">
    <source>
        <dbReference type="ARBA" id="ARBA00022833"/>
    </source>
</evidence>
<dbReference type="AlphaFoldDB" id="A0A915KFX8"/>
<evidence type="ECO:0000313" key="10">
    <source>
        <dbReference type="WBParaSite" id="nRc.2.0.1.t36881-RA"/>
    </source>
</evidence>
<comment type="cofactor">
    <cofactor evidence="1">
        <name>Zn(2+)</name>
        <dbReference type="ChEBI" id="CHEBI:29105"/>
    </cofactor>
</comment>
<dbReference type="Pfam" id="PF00432">
    <property type="entry name" value="Prenyltrans"/>
    <property type="match status" value="1"/>
</dbReference>
<proteinExistence type="inferred from homology"/>
<organism evidence="9 10">
    <name type="scientific">Romanomermis culicivorax</name>
    <name type="common">Nematode worm</name>
    <dbReference type="NCBI Taxonomy" id="13658"/>
    <lineage>
        <taxon>Eukaryota</taxon>
        <taxon>Metazoa</taxon>
        <taxon>Ecdysozoa</taxon>
        <taxon>Nematoda</taxon>
        <taxon>Enoplea</taxon>
        <taxon>Dorylaimia</taxon>
        <taxon>Mermithida</taxon>
        <taxon>Mermithoidea</taxon>
        <taxon>Mermithidae</taxon>
        <taxon>Romanomermis</taxon>
    </lineage>
</organism>
<evidence type="ECO:0000256" key="2">
    <source>
        <dbReference type="ARBA" id="ARBA00010497"/>
    </source>
</evidence>
<evidence type="ECO:0000256" key="4">
    <source>
        <dbReference type="ARBA" id="ARBA00022679"/>
    </source>
</evidence>
<dbReference type="InterPro" id="IPR045089">
    <property type="entry name" value="PGGT1B-like"/>
</dbReference>
<dbReference type="PANTHER" id="PTHR11774:SF4">
    <property type="entry name" value="GERANYLGERANYL TRANSFERASE TYPE-1 SUBUNIT BETA"/>
    <property type="match status" value="1"/>
</dbReference>
<dbReference type="Gene3D" id="1.50.10.20">
    <property type="match status" value="1"/>
</dbReference>
<evidence type="ECO:0000256" key="1">
    <source>
        <dbReference type="ARBA" id="ARBA00001947"/>
    </source>
</evidence>
<name>A0A915KFX8_ROMCU</name>